<dbReference type="Pfam" id="PF03372">
    <property type="entry name" value="Exo_endo_phos"/>
    <property type="match status" value="1"/>
</dbReference>
<dbReference type="GO" id="GO:0003824">
    <property type="term" value="F:catalytic activity"/>
    <property type="evidence" value="ECO:0007669"/>
    <property type="project" value="InterPro"/>
</dbReference>
<feature type="domain" description="Endonuclease/exonuclease/phosphatase" evidence="1">
    <location>
        <begin position="97"/>
        <end position="302"/>
    </location>
</feature>
<protein>
    <recommendedName>
        <fullName evidence="1">Endonuclease/exonuclease/phosphatase domain-containing protein</fullName>
    </recommendedName>
</protein>
<dbReference type="Gene3D" id="3.60.10.10">
    <property type="entry name" value="Endonuclease/exonuclease/phosphatase"/>
    <property type="match status" value="1"/>
</dbReference>
<accession>A0A9W6NX23</accession>
<proteinExistence type="predicted"/>
<dbReference type="EMBL" id="BSFQ01000018">
    <property type="protein sequence ID" value="GLL12985.1"/>
    <property type="molecule type" value="Genomic_DNA"/>
</dbReference>
<name>A0A9W6NX23_9PSEU</name>
<dbReference type="SUPFAM" id="SSF56219">
    <property type="entry name" value="DNase I-like"/>
    <property type="match status" value="1"/>
</dbReference>
<evidence type="ECO:0000313" key="3">
    <source>
        <dbReference type="Proteomes" id="UP001143463"/>
    </source>
</evidence>
<reference evidence="2" key="1">
    <citation type="journal article" date="2014" name="Int. J. Syst. Evol. Microbiol.">
        <title>Complete genome sequence of Corynebacterium casei LMG S-19264T (=DSM 44701T), isolated from a smear-ripened cheese.</title>
        <authorList>
            <consortium name="US DOE Joint Genome Institute (JGI-PGF)"/>
            <person name="Walter F."/>
            <person name="Albersmeier A."/>
            <person name="Kalinowski J."/>
            <person name="Ruckert C."/>
        </authorList>
    </citation>
    <scope>NUCLEOTIDE SEQUENCE</scope>
    <source>
        <strain evidence="2">VKM Ac-1069</strain>
    </source>
</reference>
<dbReference type="Proteomes" id="UP001143463">
    <property type="component" value="Unassembled WGS sequence"/>
</dbReference>
<organism evidence="2 3">
    <name type="scientific">Pseudonocardia halophobica</name>
    <dbReference type="NCBI Taxonomy" id="29401"/>
    <lineage>
        <taxon>Bacteria</taxon>
        <taxon>Bacillati</taxon>
        <taxon>Actinomycetota</taxon>
        <taxon>Actinomycetes</taxon>
        <taxon>Pseudonocardiales</taxon>
        <taxon>Pseudonocardiaceae</taxon>
        <taxon>Pseudonocardia</taxon>
    </lineage>
</organism>
<dbReference type="InterPro" id="IPR005135">
    <property type="entry name" value="Endo/exonuclease/phosphatase"/>
</dbReference>
<dbReference type="RefSeq" id="WP_037043029.1">
    <property type="nucleotide sequence ID" value="NZ_BAAAUZ010000006.1"/>
</dbReference>
<dbReference type="AlphaFoldDB" id="A0A9W6NX23"/>
<dbReference type="InterPro" id="IPR036691">
    <property type="entry name" value="Endo/exonu/phosph_ase_sf"/>
</dbReference>
<evidence type="ECO:0000313" key="2">
    <source>
        <dbReference type="EMBL" id="GLL12985.1"/>
    </source>
</evidence>
<reference evidence="2" key="2">
    <citation type="submission" date="2023-01" db="EMBL/GenBank/DDBJ databases">
        <authorList>
            <person name="Sun Q."/>
            <person name="Evtushenko L."/>
        </authorList>
    </citation>
    <scope>NUCLEOTIDE SEQUENCE</scope>
    <source>
        <strain evidence="2">VKM Ac-1069</strain>
    </source>
</reference>
<gene>
    <name evidence="2" type="ORF">GCM10017577_41280</name>
</gene>
<sequence length="315" mass="33286">MRRSLLATVLGAGAAAVVLPDRLGLDRRHPFTAFGALRPHTTAAAAVAAGVLALARPTRPAALAVGAVAAAGAAGLVGRVVPRRRPTGTANLTVLAANVWDGQADAGALAALIARERPDLVSLPESGLEYRDKLMPLLDGLGYRSWVSTEPGKPDGWSVTLLVAERMGDVEVGSGPELRRQHLWARGGLLGNRRFHAVHPQAPMARWQARVWSRDMDSIARWCAALPAPIVAGDFNATLDHGPLRRALTGVRDAAEGTGRGLTGTYHAGLPRWAGIRIDHVLVPREATTTRYEIVDLPGTDHRAVLVGMEVPGPA</sequence>
<evidence type="ECO:0000259" key="1">
    <source>
        <dbReference type="Pfam" id="PF03372"/>
    </source>
</evidence>
<keyword evidence="3" id="KW-1185">Reference proteome</keyword>
<comment type="caution">
    <text evidence="2">The sequence shown here is derived from an EMBL/GenBank/DDBJ whole genome shotgun (WGS) entry which is preliminary data.</text>
</comment>